<proteinExistence type="predicted"/>
<evidence type="ECO:0000313" key="1">
    <source>
        <dbReference type="EMBL" id="KAE9403886.1"/>
    </source>
</evidence>
<dbReference type="AlphaFoldDB" id="A0A6A4I077"/>
<sequence>MSKLEETDADIHKYVVHRMMKGSGGLGFLDEDQCKILADNAAVCEALHGNGKAGLTVKARFERFMSLTGGDRDLIPLDKLYKSILEDIFDYRDPQAISQYKIVMSQILAAFEPLSIRSLQGIQLARFKYNDEKHDKDGLNAVIPFLGSLFTEVENLPEKILQNITPELSYACLFWDSHMLHSHSNELLPLVEKFINESLLFWVEVLGILGRVNGITDVSANVLKWSKSNISCE</sequence>
<organism evidence="1 2">
    <name type="scientific">Gymnopus androsaceus JB14</name>
    <dbReference type="NCBI Taxonomy" id="1447944"/>
    <lineage>
        <taxon>Eukaryota</taxon>
        <taxon>Fungi</taxon>
        <taxon>Dikarya</taxon>
        <taxon>Basidiomycota</taxon>
        <taxon>Agaricomycotina</taxon>
        <taxon>Agaricomycetes</taxon>
        <taxon>Agaricomycetidae</taxon>
        <taxon>Agaricales</taxon>
        <taxon>Marasmiineae</taxon>
        <taxon>Omphalotaceae</taxon>
        <taxon>Gymnopus</taxon>
    </lineage>
</organism>
<evidence type="ECO:0000313" key="2">
    <source>
        <dbReference type="Proteomes" id="UP000799118"/>
    </source>
</evidence>
<dbReference type="OrthoDB" id="163438at2759"/>
<name>A0A6A4I077_9AGAR</name>
<dbReference type="EMBL" id="ML769421">
    <property type="protein sequence ID" value="KAE9403886.1"/>
    <property type="molecule type" value="Genomic_DNA"/>
</dbReference>
<accession>A0A6A4I077</accession>
<dbReference type="Proteomes" id="UP000799118">
    <property type="component" value="Unassembled WGS sequence"/>
</dbReference>
<gene>
    <name evidence="1" type="ORF">BT96DRAFT_936102</name>
</gene>
<keyword evidence="2" id="KW-1185">Reference proteome</keyword>
<protein>
    <submittedName>
        <fullName evidence="1">Uncharacterized protein</fullName>
    </submittedName>
</protein>
<reference evidence="1" key="1">
    <citation type="journal article" date="2019" name="Environ. Microbiol.">
        <title>Fungal ecological strategies reflected in gene transcription - a case study of two litter decomposers.</title>
        <authorList>
            <person name="Barbi F."/>
            <person name="Kohler A."/>
            <person name="Barry K."/>
            <person name="Baskaran P."/>
            <person name="Daum C."/>
            <person name="Fauchery L."/>
            <person name="Ihrmark K."/>
            <person name="Kuo A."/>
            <person name="LaButti K."/>
            <person name="Lipzen A."/>
            <person name="Morin E."/>
            <person name="Grigoriev I.V."/>
            <person name="Henrissat B."/>
            <person name="Lindahl B."/>
            <person name="Martin F."/>
        </authorList>
    </citation>
    <scope>NUCLEOTIDE SEQUENCE</scope>
    <source>
        <strain evidence="1">JB14</strain>
    </source>
</reference>